<evidence type="ECO:0000259" key="13">
    <source>
        <dbReference type="PROSITE" id="PS00906"/>
    </source>
</evidence>
<dbReference type="PANTHER" id="PTHR21091">
    <property type="entry name" value="METHYLTETRAHYDROFOLATE:HOMOCYSTEINE METHYLTRANSFERASE RELATED"/>
    <property type="match status" value="1"/>
</dbReference>
<dbReference type="RefSeq" id="WP_152263332.1">
    <property type="nucleotide sequence ID" value="NZ_VOKX01000016.1"/>
</dbReference>
<dbReference type="EMBL" id="VOKX01000016">
    <property type="protein sequence ID" value="KAB7847301.1"/>
    <property type="molecule type" value="Genomic_DNA"/>
</dbReference>
<dbReference type="OrthoDB" id="9806656at2"/>
<evidence type="ECO:0000256" key="7">
    <source>
        <dbReference type="ARBA" id="ARBA00022793"/>
    </source>
</evidence>
<dbReference type="InterPro" id="IPR038071">
    <property type="entry name" value="UROD/MetE-like_sf"/>
</dbReference>
<evidence type="ECO:0000313" key="14">
    <source>
        <dbReference type="EMBL" id="KAB7847301.1"/>
    </source>
</evidence>
<comment type="subunit">
    <text evidence="4 10">Homodimer.</text>
</comment>
<comment type="pathway">
    <text evidence="2 10 11">Porphyrin-containing compound metabolism; protoporphyrin-IX biosynthesis; coproporphyrinogen-III from 5-aminolevulinate: step 4/4.</text>
</comment>
<feature type="binding site" evidence="10">
    <location>
        <position position="312"/>
    </location>
    <ligand>
        <name>substrate</name>
    </ligand>
</feature>
<feature type="binding site" evidence="10">
    <location>
        <position position="144"/>
    </location>
    <ligand>
        <name>substrate</name>
    </ligand>
</feature>
<evidence type="ECO:0000256" key="8">
    <source>
        <dbReference type="ARBA" id="ARBA00023239"/>
    </source>
</evidence>
<dbReference type="HAMAP" id="MF_00218">
    <property type="entry name" value="URO_D"/>
    <property type="match status" value="1"/>
</dbReference>
<dbReference type="EC" id="4.1.1.37" evidence="5 10"/>
<comment type="catalytic activity">
    <reaction evidence="10 11">
        <text>uroporphyrinogen III + 4 H(+) = coproporphyrinogen III + 4 CO2</text>
        <dbReference type="Rhea" id="RHEA:19865"/>
        <dbReference type="ChEBI" id="CHEBI:15378"/>
        <dbReference type="ChEBI" id="CHEBI:16526"/>
        <dbReference type="ChEBI" id="CHEBI:57308"/>
        <dbReference type="ChEBI" id="CHEBI:57309"/>
        <dbReference type="EC" id="4.1.1.37"/>
    </reaction>
</comment>
<dbReference type="PANTHER" id="PTHR21091:SF169">
    <property type="entry name" value="UROPORPHYRINOGEN DECARBOXYLASE"/>
    <property type="match status" value="1"/>
</dbReference>
<keyword evidence="9 10" id="KW-0627">Porphyrin biosynthesis</keyword>
<feature type="site" description="Transition state stabilizer" evidence="10">
    <location>
        <position position="71"/>
    </location>
</feature>
<dbReference type="InterPro" id="IPR000257">
    <property type="entry name" value="Uroporphyrinogen_deCOase"/>
</dbReference>
<feature type="domain" description="Uroporphyrinogen decarboxylase (URO-D)" evidence="13">
    <location>
        <begin position="17"/>
        <end position="26"/>
    </location>
</feature>
<dbReference type="Pfam" id="PF01208">
    <property type="entry name" value="URO-D"/>
    <property type="match status" value="1"/>
</dbReference>
<comment type="caution">
    <text evidence="14">The sequence shown here is derived from an EMBL/GenBank/DDBJ whole genome shotgun (WGS) entry which is preliminary data.</text>
</comment>
<gene>
    <name evidence="10 14" type="primary">hemE</name>
    <name evidence="14" type="ORF">FRZ00_11390</name>
</gene>
<keyword evidence="15" id="KW-1185">Reference proteome</keyword>
<proteinExistence type="inferred from homology"/>
<dbReference type="InterPro" id="IPR006361">
    <property type="entry name" value="Uroporphyrinogen_deCO2ase_HemE"/>
</dbReference>
<feature type="binding site" evidence="10">
    <location>
        <position position="71"/>
    </location>
    <ligand>
        <name>substrate</name>
    </ligand>
</feature>
<keyword evidence="7 10" id="KW-0210">Decarboxylase</keyword>
<comment type="similarity">
    <text evidence="3 10 12">Belongs to the uroporphyrinogen decarboxylase family.</text>
</comment>
<comment type="caution">
    <text evidence="10">Lacks conserved residue(s) required for the propagation of feature annotation.</text>
</comment>
<evidence type="ECO:0000256" key="10">
    <source>
        <dbReference type="HAMAP-Rule" id="MF_00218"/>
    </source>
</evidence>
<feature type="binding site" evidence="10">
    <location>
        <position position="200"/>
    </location>
    <ligand>
        <name>substrate</name>
    </ligand>
</feature>
<dbReference type="PROSITE" id="PS00906">
    <property type="entry name" value="UROD_1"/>
    <property type="match status" value="1"/>
</dbReference>
<evidence type="ECO:0000256" key="12">
    <source>
        <dbReference type="RuleBase" id="RU004169"/>
    </source>
</evidence>
<reference evidence="14 15" key="1">
    <citation type="journal article" date="2019" name="Microb. Cell Fact.">
        <title>Exploring novel herbicidin analogues by transcriptional regulator overexpression and MS/MS molecular networking.</title>
        <authorList>
            <person name="Shi Y."/>
            <person name="Gu R."/>
            <person name="Li Y."/>
            <person name="Wang X."/>
            <person name="Ren W."/>
            <person name="Li X."/>
            <person name="Wang L."/>
            <person name="Xie Y."/>
            <person name="Hong B."/>
        </authorList>
    </citation>
    <scope>NUCLEOTIDE SEQUENCE [LARGE SCALE GENOMIC DNA]</scope>
    <source>
        <strain evidence="14 15">US-43</strain>
    </source>
</reference>
<dbReference type="FunFam" id="3.20.20.210:FF:000008">
    <property type="entry name" value="Uroporphyrinogen decarboxylase"/>
    <property type="match status" value="1"/>
</dbReference>
<feature type="binding site" evidence="10">
    <location>
        <begin position="22"/>
        <end position="26"/>
    </location>
    <ligand>
        <name>substrate</name>
    </ligand>
</feature>
<dbReference type="GO" id="GO:0005829">
    <property type="term" value="C:cytosol"/>
    <property type="evidence" value="ECO:0007669"/>
    <property type="project" value="UniProtKB-SubCell"/>
</dbReference>
<evidence type="ECO:0000256" key="6">
    <source>
        <dbReference type="ARBA" id="ARBA00022490"/>
    </source>
</evidence>
<evidence type="ECO:0000256" key="9">
    <source>
        <dbReference type="ARBA" id="ARBA00023244"/>
    </source>
</evidence>
<evidence type="ECO:0000256" key="11">
    <source>
        <dbReference type="RuleBase" id="RU000554"/>
    </source>
</evidence>
<comment type="function">
    <text evidence="10">Catalyzes the decarboxylation of four acetate groups of uroporphyrinogen-III to yield coproporphyrinogen-III.</text>
</comment>
<accession>A0A5N5WB26</accession>
<protein>
    <recommendedName>
        <fullName evidence="5 10">Uroporphyrinogen decarboxylase</fullName>
        <shortName evidence="10">UPD</shortName>
        <shortName evidence="10">URO-D</shortName>
        <ecNumber evidence="5 10">4.1.1.37</ecNumber>
    </recommendedName>
</protein>
<dbReference type="GO" id="GO:0004853">
    <property type="term" value="F:uroporphyrinogen decarboxylase activity"/>
    <property type="evidence" value="ECO:0007669"/>
    <property type="project" value="UniProtKB-UniRule"/>
</dbReference>
<evidence type="ECO:0000256" key="3">
    <source>
        <dbReference type="ARBA" id="ARBA00009935"/>
    </source>
</evidence>
<organism evidence="14 15">
    <name type="scientific">Streptomyces mobaraensis</name>
    <name type="common">Streptoverticillium mobaraense</name>
    <dbReference type="NCBI Taxonomy" id="35621"/>
    <lineage>
        <taxon>Bacteria</taxon>
        <taxon>Bacillati</taxon>
        <taxon>Actinomycetota</taxon>
        <taxon>Actinomycetes</taxon>
        <taxon>Kitasatosporales</taxon>
        <taxon>Streptomycetaceae</taxon>
        <taxon>Streptomyces</taxon>
    </lineage>
</organism>
<evidence type="ECO:0000256" key="2">
    <source>
        <dbReference type="ARBA" id="ARBA00004804"/>
    </source>
</evidence>
<name>A0A5N5WB26_STRMB</name>
<evidence type="ECO:0000256" key="5">
    <source>
        <dbReference type="ARBA" id="ARBA00012288"/>
    </source>
</evidence>
<comment type="subcellular location">
    <subcellularLocation>
        <location evidence="1">Cytoplasm</location>
        <location evidence="1">Cytosol</location>
    </subcellularLocation>
</comment>
<evidence type="ECO:0000313" key="15">
    <source>
        <dbReference type="Proteomes" id="UP000327000"/>
    </source>
</evidence>
<dbReference type="Gene3D" id="3.20.20.210">
    <property type="match status" value="1"/>
</dbReference>
<keyword evidence="6 10" id="KW-0963">Cytoplasm</keyword>
<dbReference type="UniPathway" id="UPA00251">
    <property type="reaction ID" value="UER00321"/>
</dbReference>
<dbReference type="GO" id="GO:0006782">
    <property type="term" value="P:protoporphyrinogen IX biosynthetic process"/>
    <property type="evidence" value="ECO:0007669"/>
    <property type="project" value="UniProtKB-UniRule"/>
</dbReference>
<keyword evidence="8 10" id="KW-0456">Lyase</keyword>
<dbReference type="NCBIfam" id="TIGR01464">
    <property type="entry name" value="hemE"/>
    <property type="match status" value="1"/>
</dbReference>
<dbReference type="SUPFAM" id="SSF51726">
    <property type="entry name" value="UROD/MetE-like"/>
    <property type="match status" value="1"/>
</dbReference>
<dbReference type="AlphaFoldDB" id="A0A5N5WB26"/>
<evidence type="ECO:0000256" key="1">
    <source>
        <dbReference type="ARBA" id="ARBA00004514"/>
    </source>
</evidence>
<evidence type="ECO:0000256" key="4">
    <source>
        <dbReference type="ARBA" id="ARBA00011738"/>
    </source>
</evidence>
<sequence length="354" mass="38288">MSIFLDAAAGKDTRRAPIWIMRQAGRYLPEYNALKERYGFWEMCRDPEVAAEITMLPLRRFSLDAAILFSDIMTPLADMGVEIEFAPGPVVTRPVRTLADVRRLRVPGPEGTAPFVADAVRAVRERCHVPLIGFAGAPLTLATYLVDAGGAADGHAGFRVWLHAQPEAARLLLDRLTDVTIDYLRTQIAAGVQAVQLFDSWAGSHEPAVYAEFGLPYTRRVLAALDDPAVPRVHFAVGAHHLLGLFADLPAEVVGVDWRTPLSAARRALPGRTLQGNLDPAVLVHRPEALAERARAVLREGLGGPHIFNLGHGIRPDTPVGHVQRVIETVHGFDRHAEADGAGPAGDDGKGVPA</sequence>
<dbReference type="Proteomes" id="UP000327000">
    <property type="component" value="Unassembled WGS sequence"/>
</dbReference>
<dbReference type="CDD" id="cd00717">
    <property type="entry name" value="URO-D"/>
    <property type="match status" value="1"/>
</dbReference>